<keyword evidence="5" id="KW-0813">Transport</keyword>
<dbReference type="CDD" id="cd06261">
    <property type="entry name" value="TM_PBP2"/>
    <property type="match status" value="1"/>
</dbReference>
<feature type="domain" description="ABC transmembrane type-1" evidence="6">
    <location>
        <begin position="86"/>
        <end position="301"/>
    </location>
</feature>
<dbReference type="GO" id="GO:0055085">
    <property type="term" value="P:transmembrane transport"/>
    <property type="evidence" value="ECO:0007669"/>
    <property type="project" value="InterPro"/>
</dbReference>
<comment type="subcellular location">
    <subcellularLocation>
        <location evidence="5">Cell membrane</location>
        <topology evidence="5">Multi-pass membrane protein</topology>
    </subcellularLocation>
    <subcellularLocation>
        <location evidence="1">Membrane</location>
        <topology evidence="1">Multi-pass membrane protein</topology>
    </subcellularLocation>
</comment>
<evidence type="ECO:0000256" key="1">
    <source>
        <dbReference type="ARBA" id="ARBA00004141"/>
    </source>
</evidence>
<feature type="transmembrane region" description="Helical" evidence="5">
    <location>
        <begin position="26"/>
        <end position="49"/>
    </location>
</feature>
<dbReference type="Proteomes" id="UP000321306">
    <property type="component" value="Unassembled WGS sequence"/>
</dbReference>
<comment type="caution">
    <text evidence="7">The sequence shown here is derived from an EMBL/GenBank/DDBJ whole genome shotgun (WGS) entry which is preliminary data.</text>
</comment>
<dbReference type="Pfam" id="PF00528">
    <property type="entry name" value="BPD_transp_1"/>
    <property type="match status" value="1"/>
</dbReference>
<dbReference type="SUPFAM" id="SSF161098">
    <property type="entry name" value="MetI-like"/>
    <property type="match status" value="1"/>
</dbReference>
<sequence length="314" mass="35787">MQMERTIPAEKKVKKGLWRTLVDQKYLLFMSVPFAILVFIFSYIPIWGWTMAFQKYRPSRSFFEQEWVGFDNFVKMFQDPNFYLALKNTLGMSILGLLIGFTMPIIFALMLNELRNGMFKRFVQTVSYLPHFVSWVVVSGLVYKMLSTDDGPVNQLIAMFGYEKVQFMAKSEYFWLIVVLADLWKELGWNTIIYLSAITAIDHSLYEAAKVDGANRWQLMRHVTLPGISSVIIILLVLSIGHLIAIGYEKQMLLGNPLVSDASQVLDLYALKYGIGQNNFSFGTAIAVVNSVVGVLLLFTANGFFKKRTGESVI</sequence>
<comment type="similarity">
    <text evidence="5">Belongs to the binding-protein-dependent transport system permease family.</text>
</comment>
<feature type="transmembrane region" description="Helical" evidence="5">
    <location>
        <begin position="280"/>
        <end position="299"/>
    </location>
</feature>
<gene>
    <name evidence="7" type="ORF">DC3_29070</name>
</gene>
<evidence type="ECO:0000259" key="6">
    <source>
        <dbReference type="PROSITE" id="PS50928"/>
    </source>
</evidence>
<dbReference type="PROSITE" id="PS50928">
    <property type="entry name" value="ABC_TM1"/>
    <property type="match status" value="1"/>
</dbReference>
<proteinExistence type="inferred from homology"/>
<feature type="transmembrane region" description="Helical" evidence="5">
    <location>
        <begin position="227"/>
        <end position="248"/>
    </location>
</feature>
<dbReference type="OrthoDB" id="9785836at2"/>
<evidence type="ECO:0000313" key="7">
    <source>
        <dbReference type="EMBL" id="GEM47272.1"/>
    </source>
</evidence>
<dbReference type="EMBL" id="BJXB01000012">
    <property type="protein sequence ID" value="GEM47272.1"/>
    <property type="molecule type" value="Genomic_DNA"/>
</dbReference>
<feature type="transmembrane region" description="Helical" evidence="5">
    <location>
        <begin position="90"/>
        <end position="110"/>
    </location>
</feature>
<name>A0A511N354_DEIC1</name>
<evidence type="ECO:0000256" key="3">
    <source>
        <dbReference type="ARBA" id="ARBA00022989"/>
    </source>
</evidence>
<keyword evidence="4 5" id="KW-0472">Membrane</keyword>
<dbReference type="InterPro" id="IPR035906">
    <property type="entry name" value="MetI-like_sf"/>
</dbReference>
<organism evidence="7 8">
    <name type="scientific">Deinococcus cellulosilyticus (strain DSM 18568 / NBRC 106333 / KACC 11606 / 5516J-15)</name>
    <dbReference type="NCBI Taxonomy" id="1223518"/>
    <lineage>
        <taxon>Bacteria</taxon>
        <taxon>Thermotogati</taxon>
        <taxon>Deinococcota</taxon>
        <taxon>Deinococci</taxon>
        <taxon>Deinococcales</taxon>
        <taxon>Deinococcaceae</taxon>
        <taxon>Deinococcus</taxon>
    </lineage>
</organism>
<protein>
    <submittedName>
        <fullName evidence="7">Sugar ABC transporter permease</fullName>
    </submittedName>
</protein>
<dbReference type="InterPro" id="IPR000515">
    <property type="entry name" value="MetI-like"/>
</dbReference>
<dbReference type="GO" id="GO:0005886">
    <property type="term" value="C:plasma membrane"/>
    <property type="evidence" value="ECO:0007669"/>
    <property type="project" value="UniProtKB-SubCell"/>
</dbReference>
<evidence type="ECO:0000256" key="5">
    <source>
        <dbReference type="RuleBase" id="RU363032"/>
    </source>
</evidence>
<keyword evidence="3 5" id="KW-1133">Transmembrane helix</keyword>
<keyword evidence="2 5" id="KW-0812">Transmembrane</keyword>
<reference evidence="7 8" key="1">
    <citation type="submission" date="2019-07" db="EMBL/GenBank/DDBJ databases">
        <title>Whole genome shotgun sequence of Deinococcus cellulosilyticus NBRC 106333.</title>
        <authorList>
            <person name="Hosoyama A."/>
            <person name="Uohara A."/>
            <person name="Ohji S."/>
            <person name="Ichikawa N."/>
        </authorList>
    </citation>
    <scope>NUCLEOTIDE SEQUENCE [LARGE SCALE GENOMIC DNA]</scope>
    <source>
        <strain evidence="7 8">NBRC 106333</strain>
    </source>
</reference>
<evidence type="ECO:0000313" key="8">
    <source>
        <dbReference type="Proteomes" id="UP000321306"/>
    </source>
</evidence>
<accession>A0A511N354</accession>
<evidence type="ECO:0000256" key="4">
    <source>
        <dbReference type="ARBA" id="ARBA00023136"/>
    </source>
</evidence>
<dbReference type="Gene3D" id="1.10.3720.10">
    <property type="entry name" value="MetI-like"/>
    <property type="match status" value="1"/>
</dbReference>
<dbReference type="PANTHER" id="PTHR43496">
    <property type="entry name" value="PROTEIN LPLB"/>
    <property type="match status" value="1"/>
</dbReference>
<dbReference type="AlphaFoldDB" id="A0A511N354"/>
<keyword evidence="8" id="KW-1185">Reference proteome</keyword>
<dbReference type="PANTHER" id="PTHR43496:SF1">
    <property type="entry name" value="POLYGALACTURONAN_RHAMNOGALACTURONAN TRANSPORT SYSTEM PERMEASE PROTEIN YTEP"/>
    <property type="match status" value="1"/>
</dbReference>
<evidence type="ECO:0000256" key="2">
    <source>
        <dbReference type="ARBA" id="ARBA00022692"/>
    </source>
</evidence>